<reference evidence="2" key="1">
    <citation type="submission" date="2019-12" db="EMBL/GenBank/DDBJ databases">
        <authorList>
            <person name="Olsen N.S."/>
            <person name="Junco L.M.F."/>
            <person name="Kot W."/>
            <person name="Hansen L.H."/>
        </authorList>
    </citation>
    <scope>NUCLEOTIDE SEQUENCE [LARGE SCALE GENOMIC DNA]</scope>
</reference>
<accession>A0A6C6XYL1</accession>
<proteinExistence type="predicted"/>
<sequence>MENNKQVSAVAVHINNFATGMATLLRDFVAPLDPTAGEEEMQYIRKVMDAVDNVVLVATMSEDNEEAIKAVKEISDRMMENLIKLHTKEETKH</sequence>
<dbReference type="EMBL" id="MN850607">
    <property type="protein sequence ID" value="QHR70444.1"/>
    <property type="molecule type" value="Genomic_DNA"/>
</dbReference>
<keyword evidence="2" id="KW-1185">Reference proteome</keyword>
<organism evidence="1 2">
    <name type="scientific">Escherichia phage egaa</name>
    <dbReference type="NCBI Taxonomy" id="2696393"/>
    <lineage>
        <taxon>Viruses</taxon>
        <taxon>Duplodnaviria</taxon>
        <taxon>Heunggongvirae</taxon>
        <taxon>Uroviricota</taxon>
        <taxon>Caudoviricetes</taxon>
        <taxon>Drexlerviridae</taxon>
        <taxon>Tempevirinae</taxon>
        <taxon>Hanrivervirus</taxon>
        <taxon>Hanrivervirus egaa</taxon>
    </lineage>
</organism>
<evidence type="ECO:0000313" key="2">
    <source>
        <dbReference type="Proteomes" id="UP000464207"/>
    </source>
</evidence>
<evidence type="ECO:0000313" key="1">
    <source>
        <dbReference type="EMBL" id="QHR70444.1"/>
    </source>
</evidence>
<protein>
    <submittedName>
        <fullName evidence="1">Uncharacterized protein</fullName>
    </submittedName>
</protein>
<name>A0A6C6XYL1_9CAUD</name>
<dbReference type="Proteomes" id="UP000464207">
    <property type="component" value="Segment"/>
</dbReference>
<gene>
    <name evidence="1" type="ORF">egaa_34</name>
</gene>